<comment type="caution">
    <text evidence="11">The sequence shown here is derived from an EMBL/GenBank/DDBJ whole genome shotgun (WGS) entry which is preliminary data.</text>
</comment>
<evidence type="ECO:0000256" key="5">
    <source>
        <dbReference type="ARBA" id="ARBA00022801"/>
    </source>
</evidence>
<evidence type="ECO:0000256" key="8">
    <source>
        <dbReference type="ARBA" id="ARBA00023316"/>
    </source>
</evidence>
<evidence type="ECO:0000256" key="6">
    <source>
        <dbReference type="ARBA" id="ARBA00022960"/>
    </source>
</evidence>
<evidence type="ECO:0000256" key="4">
    <source>
        <dbReference type="ARBA" id="ARBA00022679"/>
    </source>
</evidence>
<dbReference type="InterPro" id="IPR005490">
    <property type="entry name" value="LD_TPept_cat_dom"/>
</dbReference>
<dbReference type="SUPFAM" id="SSF141523">
    <property type="entry name" value="L,D-transpeptidase catalytic domain-like"/>
    <property type="match status" value="1"/>
</dbReference>
<dbReference type="Pfam" id="PF03734">
    <property type="entry name" value="YkuD"/>
    <property type="match status" value="1"/>
</dbReference>
<dbReference type="GO" id="GO:0016757">
    <property type="term" value="F:glycosyltransferase activity"/>
    <property type="evidence" value="ECO:0007669"/>
    <property type="project" value="UniProtKB-KW"/>
</dbReference>
<keyword evidence="5" id="KW-0378">Hydrolase</keyword>
<evidence type="ECO:0000256" key="2">
    <source>
        <dbReference type="ARBA" id="ARBA00005992"/>
    </source>
</evidence>
<name>A0A1F7WJT8_9BACT</name>
<dbReference type="Proteomes" id="UP000178735">
    <property type="component" value="Unassembled WGS sequence"/>
</dbReference>
<dbReference type="GO" id="GO:0071972">
    <property type="term" value="F:peptidoglycan L,D-transpeptidase activity"/>
    <property type="evidence" value="ECO:0007669"/>
    <property type="project" value="TreeGrafter"/>
</dbReference>
<feature type="active site" description="Proton donor/acceptor" evidence="9">
    <location>
        <position position="182"/>
    </location>
</feature>
<sequence length="300" mass="33697">MRKNIIYTNHFVIFILLFSLSVMLSELICMPGGGAFTFAATQLEEEILEEASETDGESVSGSADGSQAAEAGEAEGKDYEIYVNIPSFTLRLIADGVCEKKYKVRVGKMASKTITGLGSITKKFKTSYFRYASGPQQGEVIRYSNIRSSYNGKIVKRIKIPYDKIRGLELEINGEVTGQIIHATTNPETLGHACSSGCVGMSIEDMLDLYSRVKPGTKVLIEYNPVEYHDETFYFYSDIYKLNPDYSDILEEIFNSYGISYTDDFIKQIIKKGKKQKKVNISEVYGEMREKLAFEEVSVF</sequence>
<reference evidence="11 12" key="1">
    <citation type="journal article" date="2016" name="Nat. Commun.">
        <title>Thousands of microbial genomes shed light on interconnected biogeochemical processes in an aquifer system.</title>
        <authorList>
            <person name="Anantharaman K."/>
            <person name="Brown C.T."/>
            <person name="Hug L.A."/>
            <person name="Sharon I."/>
            <person name="Castelle C.J."/>
            <person name="Probst A.J."/>
            <person name="Thomas B.C."/>
            <person name="Singh A."/>
            <person name="Wilkins M.J."/>
            <person name="Karaoz U."/>
            <person name="Brodie E.L."/>
            <person name="Williams K.H."/>
            <person name="Hubbard S.S."/>
            <person name="Banfield J.F."/>
        </authorList>
    </citation>
    <scope>NUCLEOTIDE SEQUENCE [LARGE SCALE GENOMIC DNA]</scope>
</reference>
<dbReference type="PANTHER" id="PTHR30582">
    <property type="entry name" value="L,D-TRANSPEPTIDASE"/>
    <property type="match status" value="1"/>
</dbReference>
<comment type="pathway">
    <text evidence="1 9">Cell wall biogenesis; peptidoglycan biosynthesis.</text>
</comment>
<dbReference type="GO" id="GO:0018104">
    <property type="term" value="P:peptidoglycan-protein cross-linking"/>
    <property type="evidence" value="ECO:0007669"/>
    <property type="project" value="TreeGrafter"/>
</dbReference>
<dbReference type="GO" id="GO:0008360">
    <property type="term" value="P:regulation of cell shape"/>
    <property type="evidence" value="ECO:0007669"/>
    <property type="project" value="UniProtKB-UniRule"/>
</dbReference>
<keyword evidence="4" id="KW-0808">Transferase</keyword>
<evidence type="ECO:0000256" key="9">
    <source>
        <dbReference type="PROSITE-ProRule" id="PRU01373"/>
    </source>
</evidence>
<evidence type="ECO:0000256" key="1">
    <source>
        <dbReference type="ARBA" id="ARBA00004752"/>
    </source>
</evidence>
<dbReference type="GO" id="GO:0071555">
    <property type="term" value="P:cell wall organization"/>
    <property type="evidence" value="ECO:0007669"/>
    <property type="project" value="UniProtKB-UniRule"/>
</dbReference>
<dbReference type="PANTHER" id="PTHR30582:SF24">
    <property type="entry name" value="L,D-TRANSPEPTIDASE ERFK_SRFK-RELATED"/>
    <property type="match status" value="1"/>
</dbReference>
<accession>A0A1F7WJT8</accession>
<dbReference type="Gene3D" id="2.40.440.10">
    <property type="entry name" value="L,D-transpeptidase catalytic domain-like"/>
    <property type="match status" value="1"/>
</dbReference>
<evidence type="ECO:0000256" key="3">
    <source>
        <dbReference type="ARBA" id="ARBA00022676"/>
    </source>
</evidence>
<feature type="active site" description="Nucleophile" evidence="9">
    <location>
        <position position="198"/>
    </location>
</feature>
<evidence type="ECO:0000256" key="7">
    <source>
        <dbReference type="ARBA" id="ARBA00022984"/>
    </source>
</evidence>
<dbReference type="InterPro" id="IPR038063">
    <property type="entry name" value="Transpep_catalytic_dom"/>
</dbReference>
<dbReference type="EMBL" id="MGFH01000188">
    <property type="protein sequence ID" value="OGM03092.1"/>
    <property type="molecule type" value="Genomic_DNA"/>
</dbReference>
<dbReference type="GO" id="GO:0005576">
    <property type="term" value="C:extracellular region"/>
    <property type="evidence" value="ECO:0007669"/>
    <property type="project" value="TreeGrafter"/>
</dbReference>
<keyword evidence="3" id="KW-0328">Glycosyltransferase</keyword>
<dbReference type="STRING" id="1817813.A2008_05085"/>
<dbReference type="AlphaFoldDB" id="A0A1F7WJT8"/>
<feature type="domain" description="L,D-TPase catalytic" evidence="10">
    <location>
        <begin position="79"/>
        <end position="222"/>
    </location>
</feature>
<dbReference type="UniPathway" id="UPA00219"/>
<organism evidence="11 12">
    <name type="scientific">Candidatus Wallbacteria bacterium GWC2_49_35</name>
    <dbReference type="NCBI Taxonomy" id="1817813"/>
    <lineage>
        <taxon>Bacteria</taxon>
        <taxon>Candidatus Walliibacteriota</taxon>
    </lineage>
</organism>
<evidence type="ECO:0000259" key="10">
    <source>
        <dbReference type="PROSITE" id="PS52029"/>
    </source>
</evidence>
<dbReference type="InterPro" id="IPR050979">
    <property type="entry name" value="LD-transpeptidase"/>
</dbReference>
<proteinExistence type="inferred from homology"/>
<comment type="similarity">
    <text evidence="2">Belongs to the YkuD family.</text>
</comment>
<keyword evidence="7 9" id="KW-0573">Peptidoglycan synthesis</keyword>
<protein>
    <recommendedName>
        <fullName evidence="10">L,D-TPase catalytic domain-containing protein</fullName>
    </recommendedName>
</protein>
<evidence type="ECO:0000313" key="12">
    <source>
        <dbReference type="Proteomes" id="UP000178735"/>
    </source>
</evidence>
<keyword evidence="6 9" id="KW-0133">Cell shape</keyword>
<gene>
    <name evidence="11" type="ORF">A2008_05085</name>
</gene>
<dbReference type="PROSITE" id="PS52029">
    <property type="entry name" value="LD_TPASE"/>
    <property type="match status" value="1"/>
</dbReference>
<evidence type="ECO:0000313" key="11">
    <source>
        <dbReference type="EMBL" id="OGM03092.1"/>
    </source>
</evidence>
<dbReference type="CDD" id="cd16913">
    <property type="entry name" value="YkuD_like"/>
    <property type="match status" value="1"/>
</dbReference>
<keyword evidence="8 9" id="KW-0961">Cell wall biogenesis/degradation</keyword>